<name>A0A8J2TZZ4_9MICO</name>
<evidence type="ECO:0000313" key="1">
    <source>
        <dbReference type="EMBL" id="GGA22672.1"/>
    </source>
</evidence>
<accession>A0A8J2TZZ4</accession>
<dbReference type="Pfam" id="PF15698">
    <property type="entry name" value="Phosphatase"/>
    <property type="match status" value="1"/>
</dbReference>
<comment type="caution">
    <text evidence="1">The sequence shown here is derived from an EMBL/GenBank/DDBJ whole genome shotgun (WGS) entry which is preliminary data.</text>
</comment>
<dbReference type="EMBL" id="BMFY01000013">
    <property type="protein sequence ID" value="GGA22672.1"/>
    <property type="molecule type" value="Genomic_DNA"/>
</dbReference>
<dbReference type="RefSeq" id="WP_188551434.1">
    <property type="nucleotide sequence ID" value="NZ_BMFY01000013.1"/>
</dbReference>
<organism evidence="1 2">
    <name type="scientific">Sediminivirga luteola</name>
    <dbReference type="NCBI Taxonomy" id="1774748"/>
    <lineage>
        <taxon>Bacteria</taxon>
        <taxon>Bacillati</taxon>
        <taxon>Actinomycetota</taxon>
        <taxon>Actinomycetes</taxon>
        <taxon>Micrococcales</taxon>
        <taxon>Brevibacteriaceae</taxon>
        <taxon>Sediminivirga</taxon>
    </lineage>
</organism>
<dbReference type="Proteomes" id="UP000616114">
    <property type="component" value="Unassembled WGS sequence"/>
</dbReference>
<dbReference type="InterPro" id="IPR031423">
    <property type="entry name" value="Phosphatase_SCO2771"/>
</dbReference>
<gene>
    <name evidence="1" type="ORF">GCM10011333_27070</name>
</gene>
<keyword evidence="2" id="KW-1185">Reference proteome</keyword>
<dbReference type="AlphaFoldDB" id="A0A8J2TZZ4"/>
<evidence type="ECO:0000313" key="2">
    <source>
        <dbReference type="Proteomes" id="UP000616114"/>
    </source>
</evidence>
<protein>
    <submittedName>
        <fullName evidence="1">Putative phosphatase</fullName>
    </submittedName>
</protein>
<sequence>MTGEHAQLAAALDAARITGNVATPRENNLLHIRRFLDQEEGFHFGVELTRHWDAESVFALMVDKAGIDPDPDHTQGQDTISAGACIAAAERYAEVLGEAVAAGEPLLFASGHPAGMLPVYASLAQAAAQAGARVLTLTGGIPVDDRQPAGGGDLRHLGGVWYWQRHGSALHTHAPEPMRALLAALARDGTEENTEPGLVIADHGWAGAAGSAGLRTIGVADCNDPALFVAEAQGQVEVCVPLDDNVPSQLYAPLAEFIAERAGLPRPPVW</sequence>
<reference evidence="1" key="2">
    <citation type="submission" date="2020-09" db="EMBL/GenBank/DDBJ databases">
        <authorList>
            <person name="Sun Q."/>
            <person name="Zhou Y."/>
        </authorList>
    </citation>
    <scope>NUCLEOTIDE SEQUENCE</scope>
    <source>
        <strain evidence="1">CGMCC 1.12785</strain>
    </source>
</reference>
<reference evidence="1" key="1">
    <citation type="journal article" date="2014" name="Int. J. Syst. Evol. Microbiol.">
        <title>Complete genome sequence of Corynebacterium casei LMG S-19264T (=DSM 44701T), isolated from a smear-ripened cheese.</title>
        <authorList>
            <consortium name="US DOE Joint Genome Institute (JGI-PGF)"/>
            <person name="Walter F."/>
            <person name="Albersmeier A."/>
            <person name="Kalinowski J."/>
            <person name="Ruckert C."/>
        </authorList>
    </citation>
    <scope>NUCLEOTIDE SEQUENCE</scope>
    <source>
        <strain evidence="1">CGMCC 1.12785</strain>
    </source>
</reference>
<proteinExistence type="predicted"/>